<evidence type="ECO:0000259" key="3">
    <source>
        <dbReference type="PROSITE" id="PS51332"/>
    </source>
</evidence>
<dbReference type="GO" id="GO:0005829">
    <property type="term" value="C:cytosol"/>
    <property type="evidence" value="ECO:0007669"/>
    <property type="project" value="TreeGrafter"/>
</dbReference>
<evidence type="ECO:0000313" key="4">
    <source>
        <dbReference type="EMBL" id="GFP21797.1"/>
    </source>
</evidence>
<sequence length="221" mass="25166">MSSTRQKEEYLEEIREACLKFNFFDAEDAVEKALGANVPSAQIRDCFTRIMSDACKKWETREYCLPHLYALTSINEAIHGLLEPPAEIKGKVIIATMGSMHYFGKQLVKCLLMNDGFELYDLGETVLPLMVIEKVKEVKPDIICLSALVAVCLPLQKEVEVLLEKEGLRDRVKLLVGGISTSQRWADEMKADSWAQDAVGAVREVNRLVKEMKRRKERWQS</sequence>
<dbReference type="GO" id="GO:0050667">
    <property type="term" value="P:homocysteine metabolic process"/>
    <property type="evidence" value="ECO:0007669"/>
    <property type="project" value="TreeGrafter"/>
</dbReference>
<evidence type="ECO:0000313" key="5">
    <source>
        <dbReference type="EMBL" id="GFP35119.1"/>
    </source>
</evidence>
<dbReference type="EMBL" id="BLRV01000105">
    <property type="protein sequence ID" value="GFP21797.1"/>
    <property type="molecule type" value="Genomic_DNA"/>
</dbReference>
<dbReference type="PANTHER" id="PTHR45833">
    <property type="entry name" value="METHIONINE SYNTHASE"/>
    <property type="match status" value="1"/>
</dbReference>
<evidence type="ECO:0000256" key="1">
    <source>
        <dbReference type="ARBA" id="ARBA00022723"/>
    </source>
</evidence>
<dbReference type="InterPro" id="IPR036724">
    <property type="entry name" value="Cobalamin-bd_sf"/>
</dbReference>
<reference evidence="6 7" key="1">
    <citation type="journal article" date="2020" name="Front. Microbiol.">
        <title>Single-cell genomics of novel Actinobacteria with the Wood-Ljungdahl pathway discovered in a serpentinizing system.</title>
        <authorList>
            <person name="Merino N."/>
            <person name="Kawai M."/>
            <person name="Boyd E.S."/>
            <person name="Colman D.R."/>
            <person name="McGlynn S.E."/>
            <person name="Nealson K.H."/>
            <person name="Kurokawa K."/>
            <person name="Hongoh Y."/>
        </authorList>
    </citation>
    <scope>NUCLEOTIDE SEQUENCE [LARGE SCALE GENOMIC DNA]</scope>
    <source>
        <strain evidence="4 7">S06</strain>
        <strain evidence="5 6">S43</strain>
    </source>
</reference>
<dbReference type="Proteomes" id="UP000576480">
    <property type="component" value="Unassembled WGS sequence"/>
</dbReference>
<evidence type="ECO:0000313" key="6">
    <source>
        <dbReference type="Proteomes" id="UP000576480"/>
    </source>
</evidence>
<dbReference type="RefSeq" id="WP_176226893.1">
    <property type="nucleotide sequence ID" value="NZ_BLRV01000105.1"/>
</dbReference>
<proteinExistence type="predicted"/>
<name>A0A6V8PR37_9ACTN</name>
<feature type="domain" description="B12-binding" evidence="3">
    <location>
        <begin position="89"/>
        <end position="219"/>
    </location>
</feature>
<dbReference type="AlphaFoldDB" id="A0A6V8PR37"/>
<dbReference type="PANTHER" id="PTHR45833:SF1">
    <property type="entry name" value="METHIONINE SYNTHASE"/>
    <property type="match status" value="1"/>
</dbReference>
<dbReference type="PROSITE" id="PS51332">
    <property type="entry name" value="B12_BINDING"/>
    <property type="match status" value="1"/>
</dbReference>
<dbReference type="SUPFAM" id="SSF52242">
    <property type="entry name" value="Cobalamin (vitamin B12)-binding domain"/>
    <property type="match status" value="1"/>
</dbReference>
<dbReference type="GO" id="GO:0008705">
    <property type="term" value="F:methionine synthase activity"/>
    <property type="evidence" value="ECO:0007669"/>
    <property type="project" value="TreeGrafter"/>
</dbReference>
<organism evidence="5 6">
    <name type="scientific">Candidatus Hakubella thermalkaliphila</name>
    <dbReference type="NCBI Taxonomy" id="2754717"/>
    <lineage>
        <taxon>Bacteria</taxon>
        <taxon>Bacillati</taxon>
        <taxon>Actinomycetota</taxon>
        <taxon>Actinomycetota incertae sedis</taxon>
        <taxon>Candidatus Hakubellales</taxon>
        <taxon>Candidatus Hakubellaceae</taxon>
        <taxon>Candidatus Hakubella</taxon>
    </lineage>
</organism>
<dbReference type="InterPro" id="IPR006158">
    <property type="entry name" value="Cobalamin-bd"/>
</dbReference>
<dbReference type="GO" id="GO:0046872">
    <property type="term" value="F:metal ion binding"/>
    <property type="evidence" value="ECO:0007669"/>
    <property type="project" value="UniProtKB-KW"/>
</dbReference>
<dbReference type="InterPro" id="IPR050554">
    <property type="entry name" value="Met_Synthase/Corrinoid"/>
</dbReference>
<dbReference type="Proteomes" id="UP000580051">
    <property type="component" value="Unassembled WGS sequence"/>
</dbReference>
<protein>
    <submittedName>
        <fullName evidence="5">5-methyltetrahydrofolate--homocysteine methyltransferase</fullName>
    </submittedName>
</protein>
<dbReference type="EMBL" id="BLSB01000052">
    <property type="protein sequence ID" value="GFP35119.1"/>
    <property type="molecule type" value="Genomic_DNA"/>
</dbReference>
<dbReference type="InterPro" id="IPR003759">
    <property type="entry name" value="Cbl-bd_cap"/>
</dbReference>
<dbReference type="GO" id="GO:0031419">
    <property type="term" value="F:cobalamin binding"/>
    <property type="evidence" value="ECO:0007669"/>
    <property type="project" value="InterPro"/>
</dbReference>
<dbReference type="GO" id="GO:0032259">
    <property type="term" value="P:methylation"/>
    <property type="evidence" value="ECO:0007669"/>
    <property type="project" value="UniProtKB-KW"/>
</dbReference>
<dbReference type="Gene3D" id="3.40.50.280">
    <property type="entry name" value="Cobalamin-binding domain"/>
    <property type="match status" value="1"/>
</dbReference>
<comment type="caution">
    <text evidence="5">The sequence shown here is derived from an EMBL/GenBank/DDBJ whole genome shotgun (WGS) entry which is preliminary data.</text>
</comment>
<evidence type="ECO:0000256" key="2">
    <source>
        <dbReference type="ARBA" id="ARBA00023285"/>
    </source>
</evidence>
<dbReference type="Pfam" id="PF02310">
    <property type="entry name" value="B12-binding"/>
    <property type="match status" value="1"/>
</dbReference>
<keyword evidence="2" id="KW-0170">Cobalt</keyword>
<gene>
    <name evidence="4" type="ORF">HKBW3S06_01024</name>
    <name evidence="5" type="ORF">HKBW3S43_00911</name>
</gene>
<dbReference type="Pfam" id="PF02607">
    <property type="entry name" value="B12-binding_2"/>
    <property type="match status" value="1"/>
</dbReference>
<evidence type="ECO:0000313" key="7">
    <source>
        <dbReference type="Proteomes" id="UP000580051"/>
    </source>
</evidence>
<accession>A0A6V8PR37</accession>
<dbReference type="GO" id="GO:0046653">
    <property type="term" value="P:tetrahydrofolate metabolic process"/>
    <property type="evidence" value="ECO:0007669"/>
    <property type="project" value="TreeGrafter"/>
</dbReference>
<keyword evidence="1" id="KW-0479">Metal-binding</keyword>
<keyword evidence="5" id="KW-0808">Transferase</keyword>
<keyword evidence="5" id="KW-0489">Methyltransferase</keyword>